<proteinExistence type="predicted"/>
<keyword evidence="1" id="KW-0067">ATP-binding</keyword>
<dbReference type="InterPro" id="IPR011761">
    <property type="entry name" value="ATP-grasp"/>
</dbReference>
<dbReference type="Gene3D" id="3.30.1490.20">
    <property type="entry name" value="ATP-grasp fold, A domain"/>
    <property type="match status" value="1"/>
</dbReference>
<sequence>MKSNVLVSSAGRRVELVDAFKLSLIKYIPQAKVFCSDINPELSSACQVADGSFSVPRVTEDGYIDYLLNLCEKEEIGLVIPTIDTELLALAKNRHRFLMQGTQVIISDDLLITYCRDKRKTAELFGSLNIDQPKILDRAKLTYPCFCKPYDGSCSIGAVALFSDSDLTRIILDNPKNMFMELIPKSYSEYTIDAYYSKDSTLKCLVPRKRLEVRGGEVSKGVTRNNFVYDYLLNKVKELKGARGCITFQLFVNEETQSIKGLEINPRFGGGYPLAHSAGAHYTDWLVREFLKNEDIDFFDSWEPNLVMLRYDAKVLVRESR</sequence>
<dbReference type="InterPro" id="IPR013815">
    <property type="entry name" value="ATP_grasp_subdomain_1"/>
</dbReference>
<dbReference type="InterPro" id="IPR048764">
    <property type="entry name" value="PylC_N"/>
</dbReference>
<dbReference type="PROSITE" id="PS50975">
    <property type="entry name" value="ATP_GRASP"/>
    <property type="match status" value="1"/>
</dbReference>
<keyword evidence="1" id="KW-0547">Nucleotide-binding</keyword>
<dbReference type="Proteomes" id="UP000190834">
    <property type="component" value="Unassembled WGS sequence"/>
</dbReference>
<dbReference type="STRING" id="1123491.SAMN02745782_02549"/>
<dbReference type="EMBL" id="FUXB01000013">
    <property type="protein sequence ID" value="SKA13764.1"/>
    <property type="molecule type" value="Genomic_DNA"/>
</dbReference>
<dbReference type="NCBIfam" id="NF009405">
    <property type="entry name" value="PRK12767.1-4"/>
    <property type="match status" value="1"/>
</dbReference>
<evidence type="ECO:0000259" key="2">
    <source>
        <dbReference type="PROSITE" id="PS50975"/>
    </source>
</evidence>
<evidence type="ECO:0000313" key="4">
    <source>
        <dbReference type="Proteomes" id="UP000190834"/>
    </source>
</evidence>
<dbReference type="RefSeq" id="WP_115174034.1">
    <property type="nucleotide sequence ID" value="NZ_FUXB01000013.1"/>
</dbReference>
<accession>A0A1T4RCN8</accession>
<dbReference type="Gene3D" id="3.40.50.20">
    <property type="match status" value="1"/>
</dbReference>
<reference evidence="4" key="1">
    <citation type="submission" date="2017-02" db="EMBL/GenBank/DDBJ databases">
        <authorList>
            <person name="Varghese N."/>
            <person name="Submissions S."/>
        </authorList>
    </citation>
    <scope>NUCLEOTIDE SEQUENCE [LARGE SCALE GENOMIC DNA]</scope>
    <source>
        <strain evidence="4">DSM 19608</strain>
    </source>
</reference>
<dbReference type="Pfam" id="PF21360">
    <property type="entry name" value="PylC-like_N"/>
    <property type="match status" value="1"/>
</dbReference>
<organism evidence="3 4">
    <name type="scientific">Vibrio cincinnatiensis DSM 19608</name>
    <dbReference type="NCBI Taxonomy" id="1123491"/>
    <lineage>
        <taxon>Bacteria</taxon>
        <taxon>Pseudomonadati</taxon>
        <taxon>Pseudomonadota</taxon>
        <taxon>Gammaproteobacteria</taxon>
        <taxon>Vibrionales</taxon>
        <taxon>Vibrionaceae</taxon>
        <taxon>Vibrio</taxon>
    </lineage>
</organism>
<dbReference type="SUPFAM" id="SSF56059">
    <property type="entry name" value="Glutathione synthetase ATP-binding domain-like"/>
    <property type="match status" value="1"/>
</dbReference>
<dbReference type="GO" id="GO:0046872">
    <property type="term" value="F:metal ion binding"/>
    <property type="evidence" value="ECO:0007669"/>
    <property type="project" value="InterPro"/>
</dbReference>
<dbReference type="Gene3D" id="3.30.470.20">
    <property type="entry name" value="ATP-grasp fold, B domain"/>
    <property type="match status" value="1"/>
</dbReference>
<protein>
    <submittedName>
        <fullName evidence="3">Carbamoyl-phosphate synthase large subunit</fullName>
    </submittedName>
</protein>
<keyword evidence="4" id="KW-1185">Reference proteome</keyword>
<gene>
    <name evidence="3" type="ORF">SAMN02745782_02549</name>
</gene>
<name>A0A1T4RCN8_VIBCI</name>
<evidence type="ECO:0000256" key="1">
    <source>
        <dbReference type="PROSITE-ProRule" id="PRU00409"/>
    </source>
</evidence>
<dbReference type="OrthoDB" id="9765608at2"/>
<dbReference type="GO" id="GO:0003824">
    <property type="term" value="F:catalytic activity"/>
    <property type="evidence" value="ECO:0007669"/>
    <property type="project" value="UniProtKB-ARBA"/>
</dbReference>
<evidence type="ECO:0000313" key="3">
    <source>
        <dbReference type="EMBL" id="SKA13764.1"/>
    </source>
</evidence>
<dbReference type="Pfam" id="PF15632">
    <property type="entry name" value="ATPgrasp_Ter"/>
    <property type="match status" value="1"/>
</dbReference>
<feature type="domain" description="ATP-grasp" evidence="2">
    <location>
        <begin position="96"/>
        <end position="291"/>
    </location>
</feature>
<dbReference type="GO" id="GO:0005524">
    <property type="term" value="F:ATP binding"/>
    <property type="evidence" value="ECO:0007669"/>
    <property type="project" value="UniProtKB-UniRule"/>
</dbReference>
<dbReference type="AlphaFoldDB" id="A0A1T4RCN8"/>
<dbReference type="GeneID" id="70584735"/>